<evidence type="ECO:0000313" key="3">
    <source>
        <dbReference type="Proteomes" id="UP000724874"/>
    </source>
</evidence>
<accession>A0A9P5NL71</accession>
<dbReference type="Proteomes" id="UP000724874">
    <property type="component" value="Unassembled WGS sequence"/>
</dbReference>
<proteinExistence type="predicted"/>
<keyword evidence="3" id="KW-1185">Reference proteome</keyword>
<dbReference type="OrthoDB" id="2745718at2759"/>
<protein>
    <recommendedName>
        <fullName evidence="1">F-box domain-containing protein</fullName>
    </recommendedName>
</protein>
<feature type="domain" description="F-box" evidence="1">
    <location>
        <begin position="3"/>
        <end position="49"/>
    </location>
</feature>
<sequence>MPIMLLVALPQEIVIHILSNLDYSSLLCCGSTCRLLYEICKDSLELQYIIELAIDGFKKPITNAPHSELVSRLHNLRRSWAELDCKQFKKIELKNQCRAYELVAGLFAMSDGHGLSLAWLPSSTMPGRSLEYPSLGFLVRDFAIDPTQDLIVILEDDHNPVVFADNRHVRLHIRTISTIEFHPAASHGILEFDIPSDETFGNSISTALIEIAVDIVAMYITKGFLSARSRVLIWNWRNGILVYDSDVIGDALPPTAHHFSLLSGTLQLHTFSPTSPTLSLHPSAAPHVLVLTLFYSIAHRDDAPHSATYTLFVHKRTFLEYVTRFRRQQEVSLVHDGVEGTRTPSVDLDWESWAEQSTRFIPTLSPRPWLRYVHGARVIFNYQNQQTFKVLNFNIPSSTSISSTSTSSTSTSSTSIPAQHFDFEPHEEPTTGYPTYLFQKDFVTRLPYYSTTRRVEVEAEGGFYACMIDEERVIGITMSDTDDMTLNVCAF</sequence>
<dbReference type="PROSITE" id="PS50181">
    <property type="entry name" value="FBOX"/>
    <property type="match status" value="1"/>
</dbReference>
<reference evidence="2" key="1">
    <citation type="submission" date="2020-11" db="EMBL/GenBank/DDBJ databases">
        <authorList>
            <consortium name="DOE Joint Genome Institute"/>
            <person name="Ahrendt S."/>
            <person name="Riley R."/>
            <person name="Andreopoulos W."/>
            <person name="LaButti K."/>
            <person name="Pangilinan J."/>
            <person name="Ruiz-duenas F.J."/>
            <person name="Barrasa J.M."/>
            <person name="Sanchez-Garcia M."/>
            <person name="Camarero S."/>
            <person name="Miyauchi S."/>
            <person name="Serrano A."/>
            <person name="Linde D."/>
            <person name="Babiker R."/>
            <person name="Drula E."/>
            <person name="Ayuso-Fernandez I."/>
            <person name="Pacheco R."/>
            <person name="Padilla G."/>
            <person name="Ferreira P."/>
            <person name="Barriuso J."/>
            <person name="Kellner H."/>
            <person name="Castanera R."/>
            <person name="Alfaro M."/>
            <person name="Ramirez L."/>
            <person name="Pisabarro A.G."/>
            <person name="Kuo A."/>
            <person name="Tritt A."/>
            <person name="Lipzen A."/>
            <person name="He G."/>
            <person name="Yan M."/>
            <person name="Ng V."/>
            <person name="Cullen D."/>
            <person name="Martin F."/>
            <person name="Rosso M.-N."/>
            <person name="Henrissat B."/>
            <person name="Hibbett D."/>
            <person name="Martinez A.T."/>
            <person name="Grigoriev I.V."/>
        </authorList>
    </citation>
    <scope>NUCLEOTIDE SEQUENCE</scope>
    <source>
        <strain evidence="2">AH 44721</strain>
    </source>
</reference>
<dbReference type="Gene3D" id="1.20.1280.50">
    <property type="match status" value="1"/>
</dbReference>
<dbReference type="Pfam" id="PF12937">
    <property type="entry name" value="F-box-like"/>
    <property type="match status" value="1"/>
</dbReference>
<name>A0A9P5NL71_GYMJU</name>
<dbReference type="InterPro" id="IPR001810">
    <property type="entry name" value="F-box_dom"/>
</dbReference>
<dbReference type="CDD" id="cd09917">
    <property type="entry name" value="F-box_SF"/>
    <property type="match status" value="1"/>
</dbReference>
<dbReference type="EMBL" id="JADNYJ010000069">
    <property type="protein sequence ID" value="KAF8892364.1"/>
    <property type="molecule type" value="Genomic_DNA"/>
</dbReference>
<comment type="caution">
    <text evidence="2">The sequence shown here is derived from an EMBL/GenBank/DDBJ whole genome shotgun (WGS) entry which is preliminary data.</text>
</comment>
<gene>
    <name evidence="2" type="ORF">CPB84DRAFT_1783816</name>
</gene>
<dbReference type="InterPro" id="IPR036047">
    <property type="entry name" value="F-box-like_dom_sf"/>
</dbReference>
<evidence type="ECO:0000259" key="1">
    <source>
        <dbReference type="PROSITE" id="PS50181"/>
    </source>
</evidence>
<organism evidence="2 3">
    <name type="scientific">Gymnopilus junonius</name>
    <name type="common">Spectacular rustgill mushroom</name>
    <name type="synonym">Gymnopilus spectabilis subsp. junonius</name>
    <dbReference type="NCBI Taxonomy" id="109634"/>
    <lineage>
        <taxon>Eukaryota</taxon>
        <taxon>Fungi</taxon>
        <taxon>Dikarya</taxon>
        <taxon>Basidiomycota</taxon>
        <taxon>Agaricomycotina</taxon>
        <taxon>Agaricomycetes</taxon>
        <taxon>Agaricomycetidae</taxon>
        <taxon>Agaricales</taxon>
        <taxon>Agaricineae</taxon>
        <taxon>Hymenogastraceae</taxon>
        <taxon>Gymnopilus</taxon>
    </lineage>
</organism>
<dbReference type="SMART" id="SM00256">
    <property type="entry name" value="FBOX"/>
    <property type="match status" value="1"/>
</dbReference>
<evidence type="ECO:0000313" key="2">
    <source>
        <dbReference type="EMBL" id="KAF8892364.1"/>
    </source>
</evidence>
<dbReference type="SUPFAM" id="SSF81383">
    <property type="entry name" value="F-box domain"/>
    <property type="match status" value="1"/>
</dbReference>
<dbReference type="AlphaFoldDB" id="A0A9P5NL71"/>